<name>A0A0B2XHN4_METRA</name>
<gene>
    <name evidence="2" type="ORF">MAA_10931</name>
</gene>
<dbReference type="AlphaFoldDB" id="A0A0B2XHN4"/>
<dbReference type="KEGG" id="maj:MAA_10931"/>
<evidence type="ECO:0000256" key="1">
    <source>
        <dbReference type="SAM" id="MobiDB-lite"/>
    </source>
</evidence>
<dbReference type="GeneID" id="23632380"/>
<reference evidence="2 3" key="2">
    <citation type="journal article" date="2014" name="Proc. Natl. Acad. Sci. U.S.A.">
        <title>Trajectory and genomic determinants of fungal-pathogen speciation and host adaptation.</title>
        <authorList>
            <person name="Hu X."/>
            <person name="Xiao G."/>
            <person name="Zheng P."/>
            <person name="Shang Y."/>
            <person name="Su Y."/>
            <person name="Zhang X."/>
            <person name="Liu X."/>
            <person name="Zhan S."/>
            <person name="St Leger R.J."/>
            <person name="Wang C."/>
        </authorList>
    </citation>
    <scope>GENOME REANNOTATION</scope>
    <source>
        <strain evidence="3">ARSEF 23 / ATCC MYA-3075</strain>
    </source>
</reference>
<accession>A0A0B2XHN4</accession>
<protein>
    <submittedName>
        <fullName evidence="2">Gag-pol polyprotein</fullName>
    </submittedName>
</protein>
<proteinExistence type="predicted"/>
<dbReference type="HOGENOM" id="CLU_1777931_0_0_1"/>
<feature type="region of interest" description="Disordered" evidence="1">
    <location>
        <begin position="49"/>
        <end position="82"/>
    </location>
</feature>
<feature type="region of interest" description="Disordered" evidence="1">
    <location>
        <begin position="121"/>
        <end position="146"/>
    </location>
</feature>
<sequence length="146" mass="15810">MAAQFASSELGDWCIVQDDCFGVSVVDMQCLDILRCKFDRRTKATQNGSLFIRPGGMPGTSGRAKSRAETAGPPPTQPCGNRLPISTVLVAARRGQAMSSATPSHLAVLENFSRWTRSEEKHVLGQTASPWRGKAIDPLSHQPTSR</sequence>
<reference evidence="2 3" key="1">
    <citation type="journal article" date="2011" name="PLoS Genet.">
        <title>Genome sequencing and comparative transcriptomics of the model entomopathogenic fungi Metarhizium anisopliae and M. acridum.</title>
        <authorList>
            <person name="Gao Q."/>
            <person name="Jin K."/>
            <person name="Ying S.H."/>
            <person name="Zhang Y."/>
            <person name="Xiao G."/>
            <person name="Shang Y."/>
            <person name="Duan Z."/>
            <person name="Hu X."/>
            <person name="Xie X.Q."/>
            <person name="Zhou G."/>
            <person name="Peng G."/>
            <person name="Luo Z."/>
            <person name="Huang W."/>
            <person name="Wang B."/>
            <person name="Fang W."/>
            <person name="Wang S."/>
            <person name="Zhong Y."/>
            <person name="Ma L.J."/>
            <person name="St Leger R.J."/>
            <person name="Zhao G.P."/>
            <person name="Pei Y."/>
            <person name="Feng M.G."/>
            <person name="Xia Y."/>
            <person name="Wang C."/>
        </authorList>
    </citation>
    <scope>NUCLEOTIDE SEQUENCE [LARGE SCALE GENOMIC DNA]</scope>
    <source>
        <strain evidence="3">ARSEF 23 / ATCC MYA-3075</strain>
    </source>
</reference>
<dbReference type="RefSeq" id="XP_011411179.1">
    <property type="nucleotide sequence ID" value="XM_011412877.1"/>
</dbReference>
<organism evidence="2 3">
    <name type="scientific">Metarhizium robertsii (strain ARSEF 23 / ATCC MYA-3075)</name>
    <name type="common">Metarhizium anisopliae (strain ARSEF 23)</name>
    <dbReference type="NCBI Taxonomy" id="655844"/>
    <lineage>
        <taxon>Eukaryota</taxon>
        <taxon>Fungi</taxon>
        <taxon>Dikarya</taxon>
        <taxon>Ascomycota</taxon>
        <taxon>Pezizomycotina</taxon>
        <taxon>Sordariomycetes</taxon>
        <taxon>Hypocreomycetidae</taxon>
        <taxon>Hypocreales</taxon>
        <taxon>Clavicipitaceae</taxon>
        <taxon>Metarhizium</taxon>
    </lineage>
</organism>
<dbReference type="Proteomes" id="UP000002498">
    <property type="component" value="Unassembled WGS sequence"/>
</dbReference>
<comment type="caution">
    <text evidence="2">The sequence shown here is derived from an EMBL/GenBank/DDBJ whole genome shotgun (WGS) entry which is preliminary data.</text>
</comment>
<evidence type="ECO:0000313" key="2">
    <source>
        <dbReference type="EMBL" id="KHO11416.1"/>
    </source>
</evidence>
<keyword evidence="3" id="KW-1185">Reference proteome</keyword>
<evidence type="ECO:0000313" key="3">
    <source>
        <dbReference type="Proteomes" id="UP000002498"/>
    </source>
</evidence>
<dbReference type="EMBL" id="ADNJ02000003">
    <property type="protein sequence ID" value="KHO11416.1"/>
    <property type="molecule type" value="Genomic_DNA"/>
</dbReference>